<gene>
    <name evidence="12" type="ORF">DSPE1174_LOCUS31138</name>
</gene>
<evidence type="ECO:0000256" key="4">
    <source>
        <dbReference type="ARBA" id="ARBA00022485"/>
    </source>
</evidence>
<evidence type="ECO:0000256" key="5">
    <source>
        <dbReference type="ARBA" id="ARBA00022617"/>
    </source>
</evidence>
<dbReference type="GO" id="GO:0000103">
    <property type="term" value="P:sulfate assimilation"/>
    <property type="evidence" value="ECO:0007669"/>
    <property type="project" value="TreeGrafter"/>
</dbReference>
<sequence>MMMKAVGCFMLTTGAHCFIQNIPTVLRTRHRFPSTVNMVAMPESIKLWSDETVKQTKVEKIKLESSALREPLATEMRNDEMFVTQEAYQVLKFHGSYMQDNRDLRKDLIRAKKEKAFSFMLRLKVPCGEVPPELHRLLDDISNELGQGDLRATTRQAWQLHGVLKGDLKEVVARIMEVGSSTVGACGDVSRNVMTTPCPKVTKPYHYARKYSKIMAELLKPQSTAFTELWLGDDRVASMEYWRKDIDDEKVKVDALSDNGRGIIIDHPHEPLYGSQYLPKKFKIAVTVPGDNSLDIYINDIGLVVIMDEADEELLGFNVMVGGGMGRMHGKDETFARTADHLGFVPKEDIEEACKAILAAQRDHGNREVRANARMKYLVHTLGIDGFRALTETYLGKPIAPWRDMVPWKYSDWMGWHDQGDGKLFLGVNLVQGRLNDNEEVSWKTCLRLLVDKYDLSYVLSPTQSIIFKGINPNDKADIESILAQHGVKQIEEIDPLVRLSIACPAFPMCGLAVNEAERVMPAFMQRMRVLLDRMDLGGEEIMIRMTGCPNGCARPYMAEIAFVGDGPKSYQLWVGGSPVLAERTGWAFKDRVKQDSFEDELEPLLQYFKESRLSAGEGFGDFCYRVGQESLLAYSANAMKK</sequence>
<dbReference type="GO" id="GO:0050311">
    <property type="term" value="F:sulfite reductase (ferredoxin) activity"/>
    <property type="evidence" value="ECO:0007669"/>
    <property type="project" value="TreeGrafter"/>
</dbReference>
<keyword evidence="7" id="KW-0560">Oxidoreductase</keyword>
<dbReference type="InterPro" id="IPR006066">
    <property type="entry name" value="NO2/SO3_Rdtase_FeS/sirohaem_BS"/>
</dbReference>
<keyword evidence="4" id="KW-0004">4Fe-4S</keyword>
<evidence type="ECO:0000256" key="8">
    <source>
        <dbReference type="ARBA" id="ARBA00023004"/>
    </source>
</evidence>
<organism evidence="12">
    <name type="scientific">Octactis speculum</name>
    <dbReference type="NCBI Taxonomy" id="3111310"/>
    <lineage>
        <taxon>Eukaryota</taxon>
        <taxon>Sar</taxon>
        <taxon>Stramenopiles</taxon>
        <taxon>Ochrophyta</taxon>
        <taxon>Dictyochophyceae</taxon>
        <taxon>Dictyochales</taxon>
        <taxon>Dictyochaceae</taxon>
        <taxon>Octactis</taxon>
    </lineage>
</organism>
<dbReference type="PANTHER" id="PTHR11493:SF47">
    <property type="entry name" value="SULFITE REDUCTASE [NADPH] SUBUNIT BETA"/>
    <property type="match status" value="1"/>
</dbReference>
<dbReference type="PANTHER" id="PTHR11493">
    <property type="entry name" value="SULFITE REDUCTASE [NADPH] SUBUNIT BETA-RELATED"/>
    <property type="match status" value="1"/>
</dbReference>
<dbReference type="NCBIfam" id="NF010029">
    <property type="entry name" value="PRK13504.1"/>
    <property type="match status" value="1"/>
</dbReference>
<evidence type="ECO:0000259" key="10">
    <source>
        <dbReference type="Pfam" id="PF01077"/>
    </source>
</evidence>
<feature type="domain" description="Nitrite/Sulfite reductase ferredoxin-like" evidence="11">
    <location>
        <begin position="417"/>
        <end position="485"/>
    </location>
</feature>
<dbReference type="GO" id="GO:0016002">
    <property type="term" value="F:sulfite reductase activity"/>
    <property type="evidence" value="ECO:0007669"/>
    <property type="project" value="TreeGrafter"/>
</dbReference>
<keyword evidence="8" id="KW-0408">Iron</keyword>
<evidence type="ECO:0000256" key="9">
    <source>
        <dbReference type="ARBA" id="ARBA00023014"/>
    </source>
</evidence>
<evidence type="ECO:0000259" key="11">
    <source>
        <dbReference type="Pfam" id="PF03460"/>
    </source>
</evidence>
<comment type="cofactor">
    <cofactor evidence="2">
        <name>[4Fe-4S] cluster</name>
        <dbReference type="ChEBI" id="CHEBI:49883"/>
    </cofactor>
</comment>
<reference evidence="12" key="1">
    <citation type="submission" date="2021-01" db="EMBL/GenBank/DDBJ databases">
        <authorList>
            <person name="Corre E."/>
            <person name="Pelletier E."/>
            <person name="Niang G."/>
            <person name="Scheremetjew M."/>
            <person name="Finn R."/>
            <person name="Kale V."/>
            <person name="Holt S."/>
            <person name="Cochrane G."/>
            <person name="Meng A."/>
            <person name="Brown T."/>
            <person name="Cohen L."/>
        </authorList>
    </citation>
    <scope>NUCLEOTIDE SEQUENCE</scope>
    <source>
        <strain evidence="12">CCMP1381</strain>
    </source>
</reference>
<evidence type="ECO:0000313" key="12">
    <source>
        <dbReference type="EMBL" id="CAD9487217.1"/>
    </source>
</evidence>
<dbReference type="FunFam" id="3.30.413.10:FF:000014">
    <property type="entry name" value="Sulfite reductase [ferredoxin], chloroplastic"/>
    <property type="match status" value="1"/>
</dbReference>
<dbReference type="GO" id="GO:0009337">
    <property type="term" value="C:sulfite reductase complex (NADPH)"/>
    <property type="evidence" value="ECO:0007669"/>
    <property type="project" value="TreeGrafter"/>
</dbReference>
<dbReference type="InterPro" id="IPR045169">
    <property type="entry name" value="NO2/SO3_Rdtase_4Fe4S_prot"/>
</dbReference>
<dbReference type="GO" id="GO:0051539">
    <property type="term" value="F:4 iron, 4 sulfur cluster binding"/>
    <property type="evidence" value="ECO:0007669"/>
    <property type="project" value="UniProtKB-KW"/>
</dbReference>
<dbReference type="InterPro" id="IPR045854">
    <property type="entry name" value="NO2/SO3_Rdtase_4Fe4S_sf"/>
</dbReference>
<proteinExistence type="inferred from homology"/>
<keyword evidence="5" id="KW-0349">Heme</keyword>
<evidence type="ECO:0000256" key="3">
    <source>
        <dbReference type="ARBA" id="ARBA00010429"/>
    </source>
</evidence>
<evidence type="ECO:0000256" key="1">
    <source>
        <dbReference type="ARBA" id="ARBA00001929"/>
    </source>
</evidence>
<dbReference type="InterPro" id="IPR036136">
    <property type="entry name" value="Nit/Sulf_reduc_fer-like_dom_sf"/>
</dbReference>
<evidence type="ECO:0000256" key="6">
    <source>
        <dbReference type="ARBA" id="ARBA00022723"/>
    </source>
</evidence>
<dbReference type="PROSITE" id="PS00365">
    <property type="entry name" value="NIR_SIR"/>
    <property type="match status" value="1"/>
</dbReference>
<keyword evidence="6" id="KW-0479">Metal-binding</keyword>
<dbReference type="Pfam" id="PF03460">
    <property type="entry name" value="NIR_SIR_ferr"/>
    <property type="match status" value="2"/>
</dbReference>
<dbReference type="Pfam" id="PF01077">
    <property type="entry name" value="NIR_SIR"/>
    <property type="match status" value="1"/>
</dbReference>
<comment type="similarity">
    <text evidence="3">Belongs to the nitrite and sulfite reductase 4Fe-4S domain family.</text>
</comment>
<dbReference type="GO" id="GO:0046872">
    <property type="term" value="F:metal ion binding"/>
    <property type="evidence" value="ECO:0007669"/>
    <property type="project" value="UniProtKB-KW"/>
</dbReference>
<dbReference type="SUPFAM" id="SSF55124">
    <property type="entry name" value="Nitrite/Sulfite reductase N-terminal domain-like"/>
    <property type="match status" value="2"/>
</dbReference>
<evidence type="ECO:0000256" key="7">
    <source>
        <dbReference type="ARBA" id="ARBA00023002"/>
    </source>
</evidence>
<dbReference type="SUPFAM" id="SSF56014">
    <property type="entry name" value="Nitrite and sulphite reductase 4Fe-4S domain-like"/>
    <property type="match status" value="2"/>
</dbReference>
<feature type="domain" description="Nitrite/sulphite reductase 4Fe-4S" evidence="10">
    <location>
        <begin position="269"/>
        <end position="398"/>
    </location>
</feature>
<dbReference type="InterPro" id="IPR005117">
    <property type="entry name" value="NiRdtase/SiRdtase_haem-b_fer"/>
</dbReference>
<keyword evidence="9" id="KW-0411">Iron-sulfur</keyword>
<dbReference type="EMBL" id="HBGS01059683">
    <property type="protein sequence ID" value="CAD9487217.1"/>
    <property type="molecule type" value="Transcribed_RNA"/>
</dbReference>
<dbReference type="AlphaFoldDB" id="A0A7S2MJK2"/>
<dbReference type="Gene3D" id="3.30.413.10">
    <property type="entry name" value="Sulfite Reductase Hemoprotein, domain 1"/>
    <property type="match status" value="2"/>
</dbReference>
<accession>A0A7S2MJK2</accession>
<name>A0A7S2MJK2_9STRA</name>
<comment type="cofactor">
    <cofactor evidence="1">
        <name>siroheme</name>
        <dbReference type="ChEBI" id="CHEBI:60052"/>
    </cofactor>
</comment>
<dbReference type="PRINTS" id="PR00397">
    <property type="entry name" value="SIROHAEM"/>
</dbReference>
<feature type="domain" description="Nitrite/Sulfite reductase ferredoxin-like" evidence="11">
    <location>
        <begin position="114"/>
        <end position="177"/>
    </location>
</feature>
<evidence type="ECO:0000256" key="2">
    <source>
        <dbReference type="ARBA" id="ARBA00001966"/>
    </source>
</evidence>
<dbReference type="InterPro" id="IPR006067">
    <property type="entry name" value="NO2/SO3_Rdtase_4Fe4S_dom"/>
</dbReference>
<protein>
    <submittedName>
        <fullName evidence="12">Uncharacterized protein</fullName>
    </submittedName>
</protein>
<dbReference type="GO" id="GO:0020037">
    <property type="term" value="F:heme binding"/>
    <property type="evidence" value="ECO:0007669"/>
    <property type="project" value="InterPro"/>
</dbReference>